<dbReference type="Proteomes" id="UP000313231">
    <property type="component" value="Unassembled WGS sequence"/>
</dbReference>
<comment type="caution">
    <text evidence="1">The sequence shown here is derived from an EMBL/GenBank/DDBJ whole genome shotgun (WGS) entry which is preliminary data.</text>
</comment>
<evidence type="ECO:0000313" key="1">
    <source>
        <dbReference type="EMBL" id="TNM44131.1"/>
    </source>
</evidence>
<dbReference type="Gene3D" id="3.40.50.2000">
    <property type="entry name" value="Glycogen Phosphorylase B"/>
    <property type="match status" value="2"/>
</dbReference>
<proteinExistence type="predicted"/>
<evidence type="ECO:0000313" key="2">
    <source>
        <dbReference type="Proteomes" id="UP000313231"/>
    </source>
</evidence>
<reference evidence="1 2" key="1">
    <citation type="journal article" date="2016" name="Int. J. Syst. Evol. Microbiol.">
        <title>Nocardioides albidus sp. nov., an actinobacterium isolated from garden soil.</title>
        <authorList>
            <person name="Singh H."/>
            <person name="Du J."/>
            <person name="Trinh H."/>
            <person name="Won K."/>
            <person name="Yang J.E."/>
            <person name="Yin C."/>
            <person name="Kook M."/>
            <person name="Yi T.H."/>
        </authorList>
    </citation>
    <scope>NUCLEOTIDE SEQUENCE [LARGE SCALE GENOMIC DNA]</scope>
    <source>
        <strain evidence="1 2">CCTCC AB 2015297</strain>
    </source>
</reference>
<dbReference type="AlphaFoldDB" id="A0A5C4W7E7"/>
<dbReference type="EMBL" id="VDMP01000018">
    <property type="protein sequence ID" value="TNM44131.1"/>
    <property type="molecule type" value="Genomic_DNA"/>
</dbReference>
<gene>
    <name evidence="1" type="ORF">FHP29_05315</name>
</gene>
<accession>A0A5C4W7E7</accession>
<dbReference type="CDD" id="cd03801">
    <property type="entry name" value="GT4_PimA-like"/>
    <property type="match status" value="1"/>
</dbReference>
<dbReference type="RefSeq" id="WP_139621812.1">
    <property type="nucleotide sequence ID" value="NZ_VDMP01000018.1"/>
</dbReference>
<dbReference type="SUPFAM" id="SSF53756">
    <property type="entry name" value="UDP-Glycosyltransferase/glycogen phosphorylase"/>
    <property type="match status" value="1"/>
</dbReference>
<sequence length="366" mass="40074">MAERRTGPLRVAVLAMGWTGFNEAASRHLAARGVDLLIAAPRATPDTAFDDRLHEYAKTFIYEGRPDPADLTAAVEAFAPDAVLVHSWHLPYYRQVLKGLPAGTLRVLWMDNVWRNRPKQWLGRAVAPVWVRSLFDCVMVPSDRTEFFARRLGFGEGEVIRGSLSADSDLFGADPVAADDIAARRRFVACLRLVHHKGADILAEAYARYREQTDDPWDLDVVGIGPLENAFSGLPRVTLHGFLQPPAVAELMGRASCLVVPSREEPYGVVLHEGALSGLPIISTYFVGAAPFFVQDGQNGWVVPRADAGALATAMARMSAQPADDLAAMSAISRRLSARISSPGWARNVHEQLEWRTAALRAEGRS</sequence>
<name>A0A5C4W7E7_9ACTN</name>
<dbReference type="OrthoDB" id="570545at2"/>
<keyword evidence="2" id="KW-1185">Reference proteome</keyword>
<protein>
    <submittedName>
        <fullName evidence="1">Glycosyltransferase family 4 protein</fullName>
    </submittedName>
</protein>
<dbReference type="GO" id="GO:0016740">
    <property type="term" value="F:transferase activity"/>
    <property type="evidence" value="ECO:0007669"/>
    <property type="project" value="UniProtKB-KW"/>
</dbReference>
<dbReference type="Pfam" id="PF13692">
    <property type="entry name" value="Glyco_trans_1_4"/>
    <property type="match status" value="1"/>
</dbReference>
<keyword evidence="1" id="KW-0808">Transferase</keyword>
<organism evidence="1 2">
    <name type="scientific">Nocardioides albidus</name>
    <dbReference type="NCBI Taxonomy" id="1517589"/>
    <lineage>
        <taxon>Bacteria</taxon>
        <taxon>Bacillati</taxon>
        <taxon>Actinomycetota</taxon>
        <taxon>Actinomycetes</taxon>
        <taxon>Propionibacteriales</taxon>
        <taxon>Nocardioidaceae</taxon>
        <taxon>Nocardioides</taxon>
    </lineage>
</organism>
<dbReference type="PANTHER" id="PTHR12526">
    <property type="entry name" value="GLYCOSYLTRANSFERASE"/>
    <property type="match status" value="1"/>
</dbReference>